<proteinExistence type="predicted"/>
<feature type="non-terminal residue" evidence="1">
    <location>
        <position position="1"/>
    </location>
</feature>
<dbReference type="EMBL" id="SOKJ01000155">
    <property type="protein sequence ID" value="TET11440.1"/>
    <property type="molecule type" value="Genomic_DNA"/>
</dbReference>
<accession>A0A523S086</accession>
<gene>
    <name evidence="1" type="primary">amrB</name>
    <name evidence="1" type="ORF">E3J84_02905</name>
</gene>
<protein>
    <submittedName>
        <fullName evidence="1">AmmeMemoRadiSam system protein B</fullName>
    </submittedName>
</protein>
<dbReference type="Pfam" id="PF01875">
    <property type="entry name" value="Memo"/>
    <property type="match status" value="1"/>
</dbReference>
<dbReference type="Proteomes" id="UP000316360">
    <property type="component" value="Unassembled WGS sequence"/>
</dbReference>
<dbReference type="Gene3D" id="3.40.830.10">
    <property type="entry name" value="LigB-like"/>
    <property type="match status" value="1"/>
</dbReference>
<name>A0A523S086_UNCAE</name>
<dbReference type="InterPro" id="IPR002737">
    <property type="entry name" value="MEMO1_fam"/>
</dbReference>
<organism evidence="1 2">
    <name type="scientific">Aerophobetes bacterium</name>
    <dbReference type="NCBI Taxonomy" id="2030807"/>
    <lineage>
        <taxon>Bacteria</taxon>
        <taxon>Candidatus Aerophobota</taxon>
    </lineage>
</organism>
<dbReference type="NCBIfam" id="TIGR04336">
    <property type="entry name" value="AmmeMemoSam_B"/>
    <property type="match status" value="1"/>
</dbReference>
<evidence type="ECO:0000313" key="1">
    <source>
        <dbReference type="EMBL" id="TET11440.1"/>
    </source>
</evidence>
<dbReference type="AlphaFoldDB" id="A0A523S086"/>
<evidence type="ECO:0000313" key="2">
    <source>
        <dbReference type="Proteomes" id="UP000316360"/>
    </source>
</evidence>
<comment type="caution">
    <text evidence="1">The sequence shown here is derived from an EMBL/GenBank/DDBJ whole genome shotgun (WGS) entry which is preliminary data.</text>
</comment>
<sequence>ATSLLGAKKAALLKYATSGDITGDYEAVVGYASVIIEK</sequence>
<reference evidence="1 2" key="1">
    <citation type="submission" date="2019-03" db="EMBL/GenBank/DDBJ databases">
        <title>Metabolic potential of uncultured bacteria and archaea associated with petroleum seepage in deep-sea sediments.</title>
        <authorList>
            <person name="Dong X."/>
            <person name="Hubert C."/>
        </authorList>
    </citation>
    <scope>NUCLEOTIDE SEQUENCE [LARGE SCALE GENOMIC DNA]</scope>
    <source>
        <strain evidence="1">E44_bin7</strain>
    </source>
</reference>